<keyword evidence="2" id="KW-1133">Transmembrane helix</keyword>
<dbReference type="EMBL" id="JAAGWY010000005">
    <property type="protein sequence ID" value="NEN07816.1"/>
    <property type="molecule type" value="Genomic_DNA"/>
</dbReference>
<evidence type="ECO:0000256" key="1">
    <source>
        <dbReference type="SAM" id="MobiDB-lite"/>
    </source>
</evidence>
<comment type="caution">
    <text evidence="3">The sequence shown here is derived from an EMBL/GenBank/DDBJ whole genome shotgun (WGS) entry which is preliminary data.</text>
</comment>
<dbReference type="RefSeq" id="WP_163291301.1">
    <property type="nucleotide sequence ID" value="NZ_JAAGWY010000005.1"/>
</dbReference>
<feature type="transmembrane region" description="Helical" evidence="2">
    <location>
        <begin position="45"/>
        <end position="68"/>
    </location>
</feature>
<keyword evidence="2" id="KW-0472">Membrane</keyword>
<dbReference type="Proteomes" id="UP000474967">
    <property type="component" value="Unassembled WGS sequence"/>
</dbReference>
<name>A0A6L9Y2L4_9MICO</name>
<feature type="region of interest" description="Disordered" evidence="1">
    <location>
        <begin position="79"/>
        <end position="108"/>
    </location>
</feature>
<evidence type="ECO:0000256" key="2">
    <source>
        <dbReference type="SAM" id="Phobius"/>
    </source>
</evidence>
<reference evidence="3 4" key="1">
    <citation type="journal article" date="2014" name="J. Microbiol.">
        <title>Diaminobutyricibacter tongyongensis gen. nov., sp. nov. and Homoserinibacter gongjuensis gen. nov., sp. nov. belong to the family Microbacteriaceae.</title>
        <authorList>
            <person name="Kim S.J."/>
            <person name="Ahn J.H."/>
            <person name="Weon H.Y."/>
            <person name="Hamada M."/>
            <person name="Suzuki K."/>
            <person name="Kwon S.W."/>
        </authorList>
    </citation>
    <scope>NUCLEOTIDE SEQUENCE [LARGE SCALE GENOMIC DNA]</scope>
    <source>
        <strain evidence="3 4">NBRC 108724</strain>
    </source>
</reference>
<keyword evidence="4" id="KW-1185">Reference proteome</keyword>
<dbReference type="Pfam" id="PF25587">
    <property type="entry name" value="Rv2743c"/>
    <property type="match status" value="1"/>
</dbReference>
<keyword evidence="2" id="KW-0812">Transmembrane</keyword>
<proteinExistence type="predicted"/>
<gene>
    <name evidence="3" type="ORF">G3T36_18325</name>
</gene>
<organism evidence="3 4">
    <name type="scientific">Leifsonia tongyongensis</name>
    <dbReference type="NCBI Taxonomy" id="1268043"/>
    <lineage>
        <taxon>Bacteria</taxon>
        <taxon>Bacillati</taxon>
        <taxon>Actinomycetota</taxon>
        <taxon>Actinomycetes</taxon>
        <taxon>Micrococcales</taxon>
        <taxon>Microbacteriaceae</taxon>
        <taxon>Leifsonia</taxon>
    </lineage>
</organism>
<sequence>MNEFEQLQRRRRRVAWLVALGCVAGVGTWLSGPIGVIMVSMGNAAGWALLATGVVLLAVTVFAIVAAVRLRVVPQSLPGAANPHFDEPQPSPDPRGGFSMNGSQIGWH</sequence>
<dbReference type="InterPro" id="IPR057952">
    <property type="entry name" value="Rv2743c-like"/>
</dbReference>
<evidence type="ECO:0000313" key="4">
    <source>
        <dbReference type="Proteomes" id="UP000474967"/>
    </source>
</evidence>
<dbReference type="AlphaFoldDB" id="A0A6L9Y2L4"/>
<feature type="transmembrane region" description="Helical" evidence="2">
    <location>
        <begin position="14"/>
        <end position="39"/>
    </location>
</feature>
<accession>A0A6L9Y2L4</accession>
<protein>
    <submittedName>
        <fullName evidence="3">Uncharacterized protein</fullName>
    </submittedName>
</protein>
<evidence type="ECO:0000313" key="3">
    <source>
        <dbReference type="EMBL" id="NEN07816.1"/>
    </source>
</evidence>